<feature type="region of interest" description="Disordered" evidence="1">
    <location>
        <begin position="1"/>
        <end position="34"/>
    </location>
</feature>
<reference evidence="2" key="2">
    <citation type="journal article" date="2015" name="Data Brief">
        <title>Shoot transcriptome of the giant reed, Arundo donax.</title>
        <authorList>
            <person name="Barrero R.A."/>
            <person name="Guerrero F.D."/>
            <person name="Moolhuijzen P."/>
            <person name="Goolsby J.A."/>
            <person name="Tidwell J."/>
            <person name="Bellgard S.E."/>
            <person name="Bellgard M.I."/>
        </authorList>
    </citation>
    <scope>NUCLEOTIDE SEQUENCE</scope>
    <source>
        <tissue evidence="2">Shoot tissue taken approximately 20 cm above the soil surface</tissue>
    </source>
</reference>
<evidence type="ECO:0000313" key="2">
    <source>
        <dbReference type="EMBL" id="JAD41191.1"/>
    </source>
</evidence>
<name>A0A0A8ZQY0_ARUDO</name>
<dbReference type="AlphaFoldDB" id="A0A0A8ZQY0"/>
<feature type="compositionally biased region" description="Polar residues" evidence="1">
    <location>
        <begin position="69"/>
        <end position="78"/>
    </location>
</feature>
<reference evidence="2" key="1">
    <citation type="submission" date="2014-09" db="EMBL/GenBank/DDBJ databases">
        <authorList>
            <person name="Magalhaes I.L.F."/>
            <person name="Oliveira U."/>
            <person name="Santos F.R."/>
            <person name="Vidigal T.H.D.A."/>
            <person name="Brescovit A.D."/>
            <person name="Santos A.J."/>
        </authorList>
    </citation>
    <scope>NUCLEOTIDE SEQUENCE</scope>
    <source>
        <tissue evidence="2">Shoot tissue taken approximately 20 cm above the soil surface</tissue>
    </source>
</reference>
<feature type="compositionally biased region" description="Basic and acidic residues" evidence="1">
    <location>
        <begin position="7"/>
        <end position="16"/>
    </location>
</feature>
<proteinExistence type="predicted"/>
<accession>A0A0A8ZQY0</accession>
<dbReference type="EMBL" id="GBRH01256704">
    <property type="protein sequence ID" value="JAD41191.1"/>
    <property type="molecule type" value="Transcribed_RNA"/>
</dbReference>
<evidence type="ECO:0000256" key="1">
    <source>
        <dbReference type="SAM" id="MobiDB-lite"/>
    </source>
</evidence>
<protein>
    <submittedName>
        <fullName evidence="2">Uncharacterized protein</fullName>
    </submittedName>
</protein>
<organism evidence="2">
    <name type="scientific">Arundo donax</name>
    <name type="common">Giant reed</name>
    <name type="synonym">Donax arundinaceus</name>
    <dbReference type="NCBI Taxonomy" id="35708"/>
    <lineage>
        <taxon>Eukaryota</taxon>
        <taxon>Viridiplantae</taxon>
        <taxon>Streptophyta</taxon>
        <taxon>Embryophyta</taxon>
        <taxon>Tracheophyta</taxon>
        <taxon>Spermatophyta</taxon>
        <taxon>Magnoliopsida</taxon>
        <taxon>Liliopsida</taxon>
        <taxon>Poales</taxon>
        <taxon>Poaceae</taxon>
        <taxon>PACMAD clade</taxon>
        <taxon>Arundinoideae</taxon>
        <taxon>Arundineae</taxon>
        <taxon>Arundo</taxon>
    </lineage>
</organism>
<feature type="region of interest" description="Disordered" evidence="1">
    <location>
        <begin position="56"/>
        <end position="78"/>
    </location>
</feature>
<feature type="compositionally biased region" description="Pro residues" evidence="1">
    <location>
        <begin position="17"/>
        <end position="28"/>
    </location>
</feature>
<sequence length="159" mass="17394">MGHRRREATPTRRRPEPPPGARPLPTTVPPSATRCLTDSTKRKWCGRRGDWEAGARQREAACRPPPCESSLQPQGPRPNCQTTKLLNHEEGWGYCISILGTCGKEACCIFLSSGCNYGGRGRANSRARARRECNCRNCESYAIFTGTAISTPSTATAVL</sequence>